<gene>
    <name evidence="1" type="ORF">QF035_000248</name>
</gene>
<dbReference type="Proteomes" id="UP001230328">
    <property type="component" value="Unassembled WGS sequence"/>
</dbReference>
<protein>
    <submittedName>
        <fullName evidence="1">Sugar lactone lactonase YvrE</fullName>
    </submittedName>
</protein>
<dbReference type="EMBL" id="JAUSZI010000002">
    <property type="protein sequence ID" value="MDQ1022666.1"/>
    <property type="molecule type" value="Genomic_DNA"/>
</dbReference>
<sequence>MTRPRTARVEPRTLVVRHRILAGRGPEHVTPDGHCRLLTGVEDGRVLRVDPAPPHAVEQVAHTGGRPLGSTAQTDGRVLVCDAERGLLRLSPDDGLLEVLADRISVTV</sequence>
<dbReference type="SUPFAM" id="SSF63829">
    <property type="entry name" value="Calcium-dependent phosphotriesterase"/>
    <property type="match status" value="1"/>
</dbReference>
<proteinExistence type="predicted"/>
<organism evidence="1 2">
    <name type="scientific">Streptomyces umbrinus</name>
    <dbReference type="NCBI Taxonomy" id="67370"/>
    <lineage>
        <taxon>Bacteria</taxon>
        <taxon>Bacillati</taxon>
        <taxon>Actinomycetota</taxon>
        <taxon>Actinomycetes</taxon>
        <taxon>Kitasatosporales</taxon>
        <taxon>Streptomycetaceae</taxon>
        <taxon>Streptomyces</taxon>
        <taxon>Streptomyces phaeochromogenes group</taxon>
    </lineage>
</organism>
<comment type="caution">
    <text evidence="1">The sequence shown here is derived from an EMBL/GenBank/DDBJ whole genome shotgun (WGS) entry which is preliminary data.</text>
</comment>
<reference evidence="1 2" key="1">
    <citation type="submission" date="2023-07" db="EMBL/GenBank/DDBJ databases">
        <title>Comparative genomics of wheat-associated soil bacteria to identify genetic determinants of phenazine resistance.</title>
        <authorList>
            <person name="Mouncey N."/>
        </authorList>
    </citation>
    <scope>NUCLEOTIDE SEQUENCE [LARGE SCALE GENOMIC DNA]</scope>
    <source>
        <strain evidence="1 2">V2I4</strain>
    </source>
</reference>
<evidence type="ECO:0000313" key="2">
    <source>
        <dbReference type="Proteomes" id="UP001230328"/>
    </source>
</evidence>
<dbReference type="RefSeq" id="WP_307517542.1">
    <property type="nucleotide sequence ID" value="NZ_JAUSZI010000002.1"/>
</dbReference>
<dbReference type="Pfam" id="PF20067">
    <property type="entry name" value="SSL_N"/>
    <property type="match status" value="1"/>
</dbReference>
<name>A0ABU0SGJ2_9ACTN</name>
<dbReference type="InterPro" id="IPR011042">
    <property type="entry name" value="6-blade_b-propeller_TolB-like"/>
</dbReference>
<accession>A0ABU0SGJ2</accession>
<evidence type="ECO:0000313" key="1">
    <source>
        <dbReference type="EMBL" id="MDQ1022666.1"/>
    </source>
</evidence>
<keyword evidence="2" id="KW-1185">Reference proteome</keyword>
<dbReference type="Gene3D" id="2.120.10.30">
    <property type="entry name" value="TolB, C-terminal domain"/>
    <property type="match status" value="1"/>
</dbReference>